<accession>A0A074M362</accession>
<protein>
    <recommendedName>
        <fullName evidence="1">Gamma-glutamylcyclotransferase AIG2-like domain-containing protein</fullName>
    </recommendedName>
</protein>
<dbReference type="OrthoDB" id="7432499at2"/>
<feature type="domain" description="Gamma-glutamylcyclotransferase AIG2-like" evidence="1">
    <location>
        <begin position="7"/>
        <end position="128"/>
    </location>
</feature>
<evidence type="ECO:0000313" key="3">
    <source>
        <dbReference type="Proteomes" id="UP000027647"/>
    </source>
</evidence>
<dbReference type="Pfam" id="PF06094">
    <property type="entry name" value="GGACT"/>
    <property type="match status" value="1"/>
</dbReference>
<dbReference type="Gene3D" id="3.10.490.10">
    <property type="entry name" value="Gamma-glutamyl cyclotransferase-like"/>
    <property type="match status" value="1"/>
</dbReference>
<dbReference type="InterPro" id="IPR013024">
    <property type="entry name" value="GGCT-like"/>
</dbReference>
<dbReference type="CDD" id="cd06661">
    <property type="entry name" value="GGCT_like"/>
    <property type="match status" value="1"/>
</dbReference>
<gene>
    <name evidence="2" type="ORF">EH31_06355</name>
</gene>
<dbReference type="AlphaFoldDB" id="A0A074M362"/>
<dbReference type="STRING" id="1044.EH31_06355"/>
<organism evidence="2 3">
    <name type="scientific">Erythrobacter longus</name>
    <dbReference type="NCBI Taxonomy" id="1044"/>
    <lineage>
        <taxon>Bacteria</taxon>
        <taxon>Pseudomonadati</taxon>
        <taxon>Pseudomonadota</taxon>
        <taxon>Alphaproteobacteria</taxon>
        <taxon>Sphingomonadales</taxon>
        <taxon>Erythrobacteraceae</taxon>
        <taxon>Erythrobacter/Porphyrobacter group</taxon>
        <taxon>Erythrobacter</taxon>
    </lineage>
</organism>
<proteinExistence type="predicted"/>
<dbReference type="RefSeq" id="WP_051699380.1">
    <property type="nucleotide sequence ID" value="NZ_JMIW01000010.1"/>
</dbReference>
<dbReference type="Proteomes" id="UP000027647">
    <property type="component" value="Unassembled WGS sequence"/>
</dbReference>
<comment type="caution">
    <text evidence="2">The sequence shown here is derived from an EMBL/GenBank/DDBJ whole genome shotgun (WGS) entry which is preliminary data.</text>
</comment>
<name>A0A074M362_ERYLO</name>
<dbReference type="InterPro" id="IPR036568">
    <property type="entry name" value="GGCT-like_sf"/>
</dbReference>
<dbReference type="EMBL" id="JMIW01000010">
    <property type="protein sequence ID" value="KEO87774.1"/>
    <property type="molecule type" value="Genomic_DNA"/>
</dbReference>
<dbReference type="InterPro" id="IPR009288">
    <property type="entry name" value="AIG2-like_dom"/>
</dbReference>
<evidence type="ECO:0000259" key="1">
    <source>
        <dbReference type="Pfam" id="PF06094"/>
    </source>
</evidence>
<evidence type="ECO:0000313" key="2">
    <source>
        <dbReference type="EMBL" id="KEO87774.1"/>
    </source>
</evidence>
<sequence>MTQPTHLFFYGVLQEGLGPDGGDWPFLKGLGMGAPATTQGVLYAIPTDHGWHPALILTQARHSTVVHGAIHEASHVDIGPVDDFEGPSYTRQAVPVDGWDGYGDTEADAYIWTDDLPEGAQLIASGNFAQWLEETGRPIYSGGAYSGG</sequence>
<dbReference type="SUPFAM" id="SSF110857">
    <property type="entry name" value="Gamma-glutamyl cyclotransferase-like"/>
    <property type="match status" value="1"/>
</dbReference>
<reference evidence="2 3" key="1">
    <citation type="submission" date="2014-04" db="EMBL/GenBank/DDBJ databases">
        <title>A comprehensive comparison of genomes of Erythrobacter spp. strains.</title>
        <authorList>
            <person name="Zheng Q."/>
        </authorList>
    </citation>
    <scope>NUCLEOTIDE SEQUENCE [LARGE SCALE GENOMIC DNA]</scope>
    <source>
        <strain evidence="2 3">DSM 6997</strain>
    </source>
</reference>
<keyword evidence="3" id="KW-1185">Reference proteome</keyword>
<dbReference type="eggNOG" id="COG2105">
    <property type="taxonomic scope" value="Bacteria"/>
</dbReference>